<comment type="caution">
    <text evidence="3">The sequence shown here is derived from an EMBL/GenBank/DDBJ whole genome shotgun (WGS) entry which is preliminary data.</text>
</comment>
<accession>A0A4Z0C4E3</accession>
<gene>
    <name evidence="3" type="ORF">EZ242_04430</name>
</gene>
<dbReference type="InterPro" id="IPR042100">
    <property type="entry name" value="Bug_dom1"/>
</dbReference>
<evidence type="ECO:0000313" key="4">
    <source>
        <dbReference type="Proteomes" id="UP000297564"/>
    </source>
</evidence>
<sequence>MNGPTLMNRRHVLAALVATGSSPLAFGQSAPADYPRQPVKVMLGFPPGGGVDITTRLLAQGLADSTGKTFIVENRPGAGGTLAAGQVAKAEPDGHTLFLMASGHSIAPALYKNLSYDSVGDFSMISMVTRFPFGIAVAGSSPIKSLSELMKMAREKPQSVTMGHAGVGTGMHLAGALLQNRTGVRFTEVPYKGGNLAPMAAAAGEIAAVYDNLAGMDPLIQSGRLRLLAVSSGQRWRTLPDVPTVAEVIGDSYEVMGWTALAGPKGMPAPVVNYLAAETAKVMARQDVIDRLARQGLGAVSSTPAEASRVLASEVARWQKLVREENISVGG</sequence>
<dbReference type="InterPro" id="IPR005064">
    <property type="entry name" value="BUG"/>
</dbReference>
<dbReference type="SUPFAM" id="SSF53850">
    <property type="entry name" value="Periplasmic binding protein-like II"/>
    <property type="match status" value="1"/>
</dbReference>
<proteinExistence type="inferred from homology"/>
<dbReference type="Gene3D" id="3.40.190.10">
    <property type="entry name" value="Periplasmic binding protein-like II"/>
    <property type="match status" value="1"/>
</dbReference>
<name>A0A4Z0C4E3_9BURK</name>
<reference evidence="3 4" key="1">
    <citation type="submission" date="2019-03" db="EMBL/GenBank/DDBJ databases">
        <title>Ramlibacter rhizophilus CCTCC AB2015357, whole genome shotgun sequence.</title>
        <authorList>
            <person name="Zhang X."/>
            <person name="Feng G."/>
            <person name="Zhu H."/>
        </authorList>
    </citation>
    <scope>NUCLEOTIDE SEQUENCE [LARGE SCALE GENOMIC DNA]</scope>
    <source>
        <strain evidence="3 4">CCTCC AB2015357</strain>
    </source>
</reference>
<organism evidence="3 4">
    <name type="scientific">Ramlibacter rhizophilus</name>
    <dbReference type="NCBI Taxonomy" id="1781167"/>
    <lineage>
        <taxon>Bacteria</taxon>
        <taxon>Pseudomonadati</taxon>
        <taxon>Pseudomonadota</taxon>
        <taxon>Betaproteobacteria</taxon>
        <taxon>Burkholderiales</taxon>
        <taxon>Comamonadaceae</taxon>
        <taxon>Ramlibacter</taxon>
    </lineage>
</organism>
<dbReference type="RefSeq" id="WP_135283882.1">
    <property type="nucleotide sequence ID" value="NZ_SMLL01000001.1"/>
</dbReference>
<dbReference type="PIRSF" id="PIRSF017082">
    <property type="entry name" value="YflP"/>
    <property type="match status" value="1"/>
</dbReference>
<evidence type="ECO:0000313" key="3">
    <source>
        <dbReference type="EMBL" id="TFZ04999.1"/>
    </source>
</evidence>
<comment type="similarity">
    <text evidence="1">Belongs to the UPF0065 (bug) family.</text>
</comment>
<dbReference type="Proteomes" id="UP000297564">
    <property type="component" value="Unassembled WGS sequence"/>
</dbReference>
<dbReference type="AlphaFoldDB" id="A0A4Z0C4E3"/>
<feature type="signal peptide" evidence="2">
    <location>
        <begin position="1"/>
        <end position="27"/>
    </location>
</feature>
<dbReference type="Gene3D" id="3.40.190.150">
    <property type="entry name" value="Bordetella uptake gene, domain 1"/>
    <property type="match status" value="1"/>
</dbReference>
<keyword evidence="4" id="KW-1185">Reference proteome</keyword>
<feature type="chain" id="PRO_5021402089" evidence="2">
    <location>
        <begin position="28"/>
        <end position="331"/>
    </location>
</feature>
<dbReference type="Pfam" id="PF03401">
    <property type="entry name" value="TctC"/>
    <property type="match status" value="1"/>
</dbReference>
<dbReference type="PANTHER" id="PTHR42928:SF5">
    <property type="entry name" value="BLR1237 PROTEIN"/>
    <property type="match status" value="1"/>
</dbReference>
<evidence type="ECO:0000256" key="1">
    <source>
        <dbReference type="ARBA" id="ARBA00006987"/>
    </source>
</evidence>
<dbReference type="PANTHER" id="PTHR42928">
    <property type="entry name" value="TRICARBOXYLATE-BINDING PROTEIN"/>
    <property type="match status" value="1"/>
</dbReference>
<keyword evidence="2" id="KW-0732">Signal</keyword>
<protein>
    <submittedName>
        <fullName evidence="3">Tripartite tricarboxylate transporter substrate binding protein</fullName>
    </submittedName>
</protein>
<dbReference type="OrthoDB" id="7247100at2"/>
<evidence type="ECO:0000256" key="2">
    <source>
        <dbReference type="SAM" id="SignalP"/>
    </source>
</evidence>
<dbReference type="EMBL" id="SMLL01000001">
    <property type="protein sequence ID" value="TFZ04999.1"/>
    <property type="molecule type" value="Genomic_DNA"/>
</dbReference>